<comment type="caution">
    <text evidence="4">The sequence shown here is derived from an EMBL/GenBank/DDBJ whole genome shotgun (WGS) entry which is preliminary data.</text>
</comment>
<name>A0A8J4BEB5_9CHLO</name>
<organism evidence="4 5">
    <name type="scientific">Volvox africanus</name>
    <dbReference type="NCBI Taxonomy" id="51714"/>
    <lineage>
        <taxon>Eukaryota</taxon>
        <taxon>Viridiplantae</taxon>
        <taxon>Chlorophyta</taxon>
        <taxon>core chlorophytes</taxon>
        <taxon>Chlorophyceae</taxon>
        <taxon>CS clade</taxon>
        <taxon>Chlamydomonadales</taxon>
        <taxon>Volvocaceae</taxon>
        <taxon>Volvox</taxon>
    </lineage>
</organism>
<dbReference type="InterPro" id="IPR000192">
    <property type="entry name" value="Aminotrans_V_dom"/>
</dbReference>
<evidence type="ECO:0000256" key="1">
    <source>
        <dbReference type="ARBA" id="ARBA00022898"/>
    </source>
</evidence>
<dbReference type="InterPro" id="IPR015424">
    <property type="entry name" value="PyrdxlP-dep_Trfase"/>
</dbReference>
<accession>A0A8J4BEB5</accession>
<dbReference type="PANTHER" id="PTHR43092">
    <property type="entry name" value="L-CYSTEINE DESULFHYDRASE"/>
    <property type="match status" value="1"/>
</dbReference>
<evidence type="ECO:0000313" key="5">
    <source>
        <dbReference type="Proteomes" id="UP000747399"/>
    </source>
</evidence>
<gene>
    <name evidence="4" type="ORF">Vafri_13974</name>
</gene>
<proteinExistence type="predicted"/>
<protein>
    <recommendedName>
        <fullName evidence="3">Aminotransferase class V domain-containing protein</fullName>
    </recommendedName>
</protein>
<evidence type="ECO:0000259" key="3">
    <source>
        <dbReference type="Pfam" id="PF00266"/>
    </source>
</evidence>
<sequence>MGGLSDIARHFGLKAAYVLAAWGLTRIFSVGRQLIRQRSQRDQQDDQRRPAPAAETRAVAKATPRYKVYHNPKSDWKPSNPRWLQEAVALDPAELATDLSWQCPLLIQFQADVAGAGRSSRQQPQQQQQGLSSPRGGRVAAAAAAGGGGAGGSSAADATSGGGLGPTAVSFGLQARQQLFALDPDVTYLNHGSYGAAFRLALETQSWYQQQLEAQPVRFMETMALKGLVWAVADAARFVGASPHDVVPVINATSAINAVLSSLPLGRGDWLLMFNTTYPAVKSTLARVAAAAGASILEVQLGLEELLRPELTVDAVKAALDAVGGGRRVRLAVLDHVISFPPVVLPVSELVTVCKQVGARVLVDGAHAVGNVPRLQIPTFGADFYTTNLHKWGCSPKGAALLWAAPEHHAALRPVVTSHGYRLGFRGEFLWQGTADPAAWLAVPAALAVLRALGPERVVAYNAALVSEAAATLRRRWEGEDIKRGRLGNSAAAITTRAAAAASGVDGDRQEATVGGVGPDRNLQALRIGAGGTTVGSFKGGVGDDHAGRSDVGIPRGRERGAGASELLVVGGGGNWEEGGVAGMLAVQLPPLRPEYGCTAEDAARVQHWLRYEKNIEVPVVAALGRLWVRISAQVYNEIRDYDKLGEAILTLRQ</sequence>
<dbReference type="Gene3D" id="3.90.1150.10">
    <property type="entry name" value="Aspartate Aminotransferase, domain 1"/>
    <property type="match status" value="1"/>
</dbReference>
<dbReference type="PANTHER" id="PTHR43092:SF2">
    <property type="entry name" value="HERCYNYLCYSTEINE SULFOXIDE LYASE"/>
    <property type="match status" value="1"/>
</dbReference>
<evidence type="ECO:0000256" key="2">
    <source>
        <dbReference type="SAM" id="MobiDB-lite"/>
    </source>
</evidence>
<evidence type="ECO:0000313" key="4">
    <source>
        <dbReference type="EMBL" id="GIL58989.1"/>
    </source>
</evidence>
<dbReference type="SUPFAM" id="SSF53383">
    <property type="entry name" value="PLP-dependent transferases"/>
    <property type="match status" value="1"/>
</dbReference>
<feature type="region of interest" description="Disordered" evidence="2">
    <location>
        <begin position="117"/>
        <end position="161"/>
    </location>
</feature>
<keyword evidence="1" id="KW-0663">Pyridoxal phosphate</keyword>
<dbReference type="InterPro" id="IPR015422">
    <property type="entry name" value="PyrdxlP-dep_Trfase_small"/>
</dbReference>
<dbReference type="Pfam" id="PF00266">
    <property type="entry name" value="Aminotran_5"/>
    <property type="match status" value="1"/>
</dbReference>
<feature type="compositionally biased region" description="Low complexity" evidence="2">
    <location>
        <begin position="117"/>
        <end position="144"/>
    </location>
</feature>
<feature type="compositionally biased region" description="Basic and acidic residues" evidence="2">
    <location>
        <begin position="39"/>
        <end position="49"/>
    </location>
</feature>
<feature type="region of interest" description="Disordered" evidence="2">
    <location>
        <begin position="37"/>
        <end position="62"/>
    </location>
</feature>
<dbReference type="AlphaFoldDB" id="A0A8J4BEB5"/>
<dbReference type="Gene3D" id="3.40.640.10">
    <property type="entry name" value="Type I PLP-dependent aspartate aminotransferase-like (Major domain)"/>
    <property type="match status" value="1"/>
</dbReference>
<dbReference type="Proteomes" id="UP000747399">
    <property type="component" value="Unassembled WGS sequence"/>
</dbReference>
<feature type="domain" description="Aminotransferase class V" evidence="3">
    <location>
        <begin position="230"/>
        <end position="475"/>
    </location>
</feature>
<dbReference type="EMBL" id="BNCO01000033">
    <property type="protein sequence ID" value="GIL58989.1"/>
    <property type="molecule type" value="Genomic_DNA"/>
</dbReference>
<keyword evidence="5" id="KW-1185">Reference proteome</keyword>
<dbReference type="InterPro" id="IPR015421">
    <property type="entry name" value="PyrdxlP-dep_Trfase_major"/>
</dbReference>
<reference evidence="4" key="1">
    <citation type="journal article" date="2021" name="Proc. Natl. Acad. Sci. U.S.A.">
        <title>Three genomes in the algal genus Volvox reveal the fate of a haploid sex-determining region after a transition to homothallism.</title>
        <authorList>
            <person name="Yamamoto K."/>
            <person name="Hamaji T."/>
            <person name="Kawai-Toyooka H."/>
            <person name="Matsuzaki R."/>
            <person name="Takahashi F."/>
            <person name="Nishimura Y."/>
            <person name="Kawachi M."/>
            <person name="Noguchi H."/>
            <person name="Minakuchi Y."/>
            <person name="Umen J.G."/>
            <person name="Toyoda A."/>
            <person name="Nozaki H."/>
        </authorList>
    </citation>
    <scope>NUCLEOTIDE SEQUENCE</scope>
    <source>
        <strain evidence="4">NIES-3780</strain>
    </source>
</reference>